<sequence>MANVAILGSGGFAKEVAELARLNGHQVVSCYSVAAGAFETLHRGYLAEMQRDRNQFEAVVLGIGATDRRSLSIRRGLVDWLLENRFACPAVVSPSAVCAEGVVLGPGVVVAHGAILGVDSRIDAFSVCNSGSMIGHDARVGSNVVVAPGAFLGGNVSVGQNSLIGPLSKVLQGITLGEDTLVGVGCLALRDLSAGQTIWPRFDQAR</sequence>
<comment type="similarity">
    <text evidence="1">Belongs to the transferase hexapeptide repeat family.</text>
</comment>
<dbReference type="PANTHER" id="PTHR43300">
    <property type="entry name" value="ACETYLTRANSFERASE"/>
    <property type="match status" value="1"/>
</dbReference>
<evidence type="ECO:0000313" key="5">
    <source>
        <dbReference type="Proteomes" id="UP001501352"/>
    </source>
</evidence>
<keyword evidence="3" id="KW-0677">Repeat</keyword>
<keyword evidence="5" id="KW-1185">Reference proteome</keyword>
<gene>
    <name evidence="4" type="ORF">GCM10009422_02450</name>
</gene>
<organism evidence="4 5">
    <name type="scientific">Brevundimonas kwangchunensis</name>
    <dbReference type="NCBI Taxonomy" id="322163"/>
    <lineage>
        <taxon>Bacteria</taxon>
        <taxon>Pseudomonadati</taxon>
        <taxon>Pseudomonadota</taxon>
        <taxon>Alphaproteobacteria</taxon>
        <taxon>Caulobacterales</taxon>
        <taxon>Caulobacteraceae</taxon>
        <taxon>Brevundimonas</taxon>
    </lineage>
</organism>
<evidence type="ECO:0000256" key="1">
    <source>
        <dbReference type="ARBA" id="ARBA00007274"/>
    </source>
</evidence>
<proteinExistence type="inferred from homology"/>
<dbReference type="InterPro" id="IPR018357">
    <property type="entry name" value="Hexapep_transf_CS"/>
</dbReference>
<evidence type="ECO:0000256" key="3">
    <source>
        <dbReference type="ARBA" id="ARBA00022737"/>
    </source>
</evidence>
<dbReference type="InterPro" id="IPR050179">
    <property type="entry name" value="Trans_hexapeptide_repeat"/>
</dbReference>
<dbReference type="EMBL" id="BAAAGA010000001">
    <property type="protein sequence ID" value="GAA0611098.1"/>
    <property type="molecule type" value="Genomic_DNA"/>
</dbReference>
<dbReference type="SUPFAM" id="SSF51161">
    <property type="entry name" value="Trimeric LpxA-like enzymes"/>
    <property type="match status" value="1"/>
</dbReference>
<evidence type="ECO:0000256" key="2">
    <source>
        <dbReference type="ARBA" id="ARBA00022679"/>
    </source>
</evidence>
<dbReference type="Gene3D" id="3.40.50.20">
    <property type="match status" value="1"/>
</dbReference>
<dbReference type="InterPro" id="IPR011004">
    <property type="entry name" value="Trimer_LpxA-like_sf"/>
</dbReference>
<dbReference type="RefSeq" id="WP_343789132.1">
    <property type="nucleotide sequence ID" value="NZ_BAAAGA010000001.1"/>
</dbReference>
<evidence type="ECO:0000313" key="4">
    <source>
        <dbReference type="EMBL" id="GAA0611098.1"/>
    </source>
</evidence>
<dbReference type="PANTHER" id="PTHR43300:SF7">
    <property type="entry name" value="UDP-N-ACETYLBACILLOSAMINE N-ACETYLTRANSFERASE"/>
    <property type="match status" value="1"/>
</dbReference>
<comment type="caution">
    <text evidence="4">The sequence shown here is derived from an EMBL/GenBank/DDBJ whole genome shotgun (WGS) entry which is preliminary data.</text>
</comment>
<keyword evidence="2" id="KW-0808">Transferase</keyword>
<name>A0ABN1GGJ0_9CAUL</name>
<dbReference type="Proteomes" id="UP001501352">
    <property type="component" value="Unassembled WGS sequence"/>
</dbReference>
<accession>A0ABN1GGJ0</accession>
<dbReference type="Gene3D" id="2.160.10.10">
    <property type="entry name" value="Hexapeptide repeat proteins"/>
    <property type="match status" value="1"/>
</dbReference>
<dbReference type="PROSITE" id="PS00101">
    <property type="entry name" value="HEXAPEP_TRANSFERASES"/>
    <property type="match status" value="1"/>
</dbReference>
<reference evidence="4 5" key="1">
    <citation type="journal article" date="2019" name="Int. J. Syst. Evol. Microbiol.">
        <title>The Global Catalogue of Microorganisms (GCM) 10K type strain sequencing project: providing services to taxonomists for standard genome sequencing and annotation.</title>
        <authorList>
            <consortium name="The Broad Institute Genomics Platform"/>
            <consortium name="The Broad Institute Genome Sequencing Center for Infectious Disease"/>
            <person name="Wu L."/>
            <person name="Ma J."/>
        </authorList>
    </citation>
    <scope>NUCLEOTIDE SEQUENCE [LARGE SCALE GENOMIC DNA]</scope>
    <source>
        <strain evidence="4 5">JCM 12928</strain>
    </source>
</reference>
<protein>
    <submittedName>
        <fullName evidence="4">Acetyltransferase</fullName>
    </submittedName>
</protein>